<dbReference type="GO" id="GO:0003677">
    <property type="term" value="F:DNA binding"/>
    <property type="evidence" value="ECO:0007669"/>
    <property type="project" value="UniProtKB-KW"/>
</dbReference>
<dbReference type="Gene3D" id="3.40.50.1360">
    <property type="match status" value="1"/>
</dbReference>
<proteinExistence type="inferred from homology"/>
<dbReference type="InterPro" id="IPR037171">
    <property type="entry name" value="NagB/RpiA_transferase-like"/>
</dbReference>
<evidence type="ECO:0000256" key="1">
    <source>
        <dbReference type="ARBA" id="ARBA00010466"/>
    </source>
</evidence>
<keyword evidence="7" id="KW-1185">Reference proteome</keyword>
<dbReference type="AlphaFoldDB" id="A0A1I0ACY6"/>
<dbReference type="InterPro" id="IPR007324">
    <property type="entry name" value="Sugar-bd_dom_put"/>
</dbReference>
<organism evidence="6 7">
    <name type="scientific">Oceanobacillus limi</name>
    <dbReference type="NCBI Taxonomy" id="930131"/>
    <lineage>
        <taxon>Bacteria</taxon>
        <taxon>Bacillati</taxon>
        <taxon>Bacillota</taxon>
        <taxon>Bacilli</taxon>
        <taxon>Bacillales</taxon>
        <taxon>Bacillaceae</taxon>
        <taxon>Oceanobacillus</taxon>
    </lineage>
</organism>
<dbReference type="PANTHER" id="PTHR34294:SF12">
    <property type="entry name" value="SUGAR-BINDING TRANSCRIPTIONAL REGULATOR"/>
    <property type="match status" value="1"/>
</dbReference>
<keyword evidence="4" id="KW-0804">Transcription</keyword>
<evidence type="ECO:0000256" key="3">
    <source>
        <dbReference type="ARBA" id="ARBA00023125"/>
    </source>
</evidence>
<dbReference type="Proteomes" id="UP000198618">
    <property type="component" value="Unassembled WGS sequence"/>
</dbReference>
<evidence type="ECO:0000256" key="2">
    <source>
        <dbReference type="ARBA" id="ARBA00023015"/>
    </source>
</evidence>
<feature type="domain" description="Sugar-binding" evidence="5">
    <location>
        <begin position="58"/>
        <end position="310"/>
    </location>
</feature>
<dbReference type="GO" id="GO:0030246">
    <property type="term" value="F:carbohydrate binding"/>
    <property type="evidence" value="ECO:0007669"/>
    <property type="project" value="InterPro"/>
</dbReference>
<accession>A0A1I0ACY6</accession>
<evidence type="ECO:0000259" key="5">
    <source>
        <dbReference type="Pfam" id="PF04198"/>
    </source>
</evidence>
<comment type="similarity">
    <text evidence="1">Belongs to the SorC transcriptional regulatory family.</text>
</comment>
<dbReference type="EMBL" id="FOHE01000003">
    <property type="protein sequence ID" value="SES92006.1"/>
    <property type="molecule type" value="Genomic_DNA"/>
</dbReference>
<protein>
    <submittedName>
        <fullName evidence="6">DNA-binding transcriptional regulator LsrR, DeoR family</fullName>
    </submittedName>
</protein>
<dbReference type="Gene3D" id="1.10.10.60">
    <property type="entry name" value="Homeodomain-like"/>
    <property type="match status" value="1"/>
</dbReference>
<evidence type="ECO:0000313" key="6">
    <source>
        <dbReference type="EMBL" id="SES92006.1"/>
    </source>
</evidence>
<dbReference type="PANTHER" id="PTHR34294">
    <property type="entry name" value="TRANSCRIPTIONAL REGULATOR-RELATED"/>
    <property type="match status" value="1"/>
</dbReference>
<keyword evidence="2" id="KW-0805">Transcription regulation</keyword>
<dbReference type="OrthoDB" id="58802at2"/>
<dbReference type="STRING" id="930131.SAMN05216389_103187"/>
<name>A0A1I0ACY6_9BACI</name>
<reference evidence="6 7" key="1">
    <citation type="submission" date="2016-10" db="EMBL/GenBank/DDBJ databases">
        <authorList>
            <person name="de Groot N.N."/>
        </authorList>
    </citation>
    <scope>NUCLEOTIDE SEQUENCE [LARGE SCALE GENOMIC DNA]</scope>
    <source>
        <strain evidence="6 7">IBRC-M 10780</strain>
    </source>
</reference>
<dbReference type="SUPFAM" id="SSF100950">
    <property type="entry name" value="NagB/RpiA/CoA transferase-like"/>
    <property type="match status" value="1"/>
</dbReference>
<dbReference type="InterPro" id="IPR051054">
    <property type="entry name" value="SorC_transcr_regulators"/>
</dbReference>
<gene>
    <name evidence="6" type="ORF">SAMN05216389_103187</name>
</gene>
<dbReference type="RefSeq" id="WP_090867549.1">
    <property type="nucleotide sequence ID" value="NZ_FOHE01000003.1"/>
</dbReference>
<keyword evidence="3 6" id="KW-0238">DNA-binding</keyword>
<sequence>MKLEERRLLLKVAKLYYFEGWTQNEISKKVAKSRPIISKLLKQAKEKKIVEVYIKDETLHTVELERIIESKYGLNEAIVVSTSNSGPEMVLRNLGKAAADYVNNKLDDITTIGISWGKSVHALVEAFPFQERKHVHLTPLIGGMGQKFVHYHSNHLTFQMAQKLNTSSSYLYAPAMVESAELRNHIIGTKDVHDVLQKGREVDLAIVGVGNPTNNNTMVEMGYLTEEDRNYLVNSSAVGDINSKFFDSNGDQVEHSLNDRTIGIDLLDLQRIPEVVAIVNGVHKIEGLHIALQKKYLSTVVLDDITARALTELTN</sequence>
<evidence type="ECO:0000313" key="7">
    <source>
        <dbReference type="Proteomes" id="UP000198618"/>
    </source>
</evidence>
<dbReference type="Pfam" id="PF04198">
    <property type="entry name" value="Sugar-bind"/>
    <property type="match status" value="1"/>
</dbReference>
<evidence type="ECO:0000256" key="4">
    <source>
        <dbReference type="ARBA" id="ARBA00023163"/>
    </source>
</evidence>